<dbReference type="PROSITE" id="PS50987">
    <property type="entry name" value="HTH_ARSR_2"/>
    <property type="match status" value="1"/>
</dbReference>
<dbReference type="InterPro" id="IPR051011">
    <property type="entry name" value="Metal_resp_trans_reg"/>
</dbReference>
<evidence type="ECO:0000256" key="1">
    <source>
        <dbReference type="ARBA" id="ARBA00023015"/>
    </source>
</evidence>
<dbReference type="SUPFAM" id="SSF46785">
    <property type="entry name" value="Winged helix' DNA-binding domain"/>
    <property type="match status" value="1"/>
</dbReference>
<dbReference type="SMART" id="SM00418">
    <property type="entry name" value="HTH_ARSR"/>
    <property type="match status" value="1"/>
</dbReference>
<keyword evidence="6" id="KW-1185">Reference proteome</keyword>
<evidence type="ECO:0000313" key="6">
    <source>
        <dbReference type="Proteomes" id="UP001239909"/>
    </source>
</evidence>
<dbReference type="InterPro" id="IPR011991">
    <property type="entry name" value="ArsR-like_HTH"/>
</dbReference>
<proteinExistence type="predicted"/>
<dbReference type="EMBL" id="BSYI01000067">
    <property type="protein sequence ID" value="GMG85454.1"/>
    <property type="molecule type" value="Genomic_DNA"/>
</dbReference>
<dbReference type="InterPro" id="IPR036390">
    <property type="entry name" value="WH_DNA-bd_sf"/>
</dbReference>
<sequence>MENTVTNPESDAAPEATILAEDCETAEAMTRAFAALGSVPRLMILRILVRAGEGGLAVGALGERLGITGSTLSHHIAALVRAGLIEQIRHGRSLICRARFDEVRDLADYLISECCRDEAGGAACAHGAPAAAATRD</sequence>
<protein>
    <recommendedName>
        <fullName evidence="4">HTH arsR-type domain-containing protein</fullName>
    </recommendedName>
</protein>
<gene>
    <name evidence="5" type="ORF">LNKW23_46740</name>
</gene>
<dbReference type="PANTHER" id="PTHR43132:SF2">
    <property type="entry name" value="ARSENICAL RESISTANCE OPERON REPRESSOR ARSR-RELATED"/>
    <property type="match status" value="1"/>
</dbReference>
<reference evidence="5 6" key="1">
    <citation type="submission" date="2023-04" db="EMBL/GenBank/DDBJ databases">
        <title>Marinoamorphus aggregata gen. nov., sp. Nov., isolate from tissue of brittle star Ophioplocus japonicus.</title>
        <authorList>
            <person name="Kawano K."/>
            <person name="Sawayama S."/>
            <person name="Nakagawa S."/>
        </authorList>
    </citation>
    <scope>NUCLEOTIDE SEQUENCE [LARGE SCALE GENOMIC DNA]</scope>
    <source>
        <strain evidence="5 6">NKW23</strain>
    </source>
</reference>
<dbReference type="CDD" id="cd00090">
    <property type="entry name" value="HTH_ARSR"/>
    <property type="match status" value="1"/>
</dbReference>
<dbReference type="RefSeq" id="WP_352231140.1">
    <property type="nucleotide sequence ID" value="NZ_BSYI01000067.1"/>
</dbReference>
<organism evidence="5 6">
    <name type="scientific">Paralimibaculum aggregatum</name>
    <dbReference type="NCBI Taxonomy" id="3036245"/>
    <lineage>
        <taxon>Bacteria</taxon>
        <taxon>Pseudomonadati</taxon>
        <taxon>Pseudomonadota</taxon>
        <taxon>Alphaproteobacteria</taxon>
        <taxon>Rhodobacterales</taxon>
        <taxon>Paracoccaceae</taxon>
        <taxon>Paralimibaculum</taxon>
    </lineage>
</organism>
<dbReference type="Gene3D" id="1.10.10.10">
    <property type="entry name" value="Winged helix-like DNA-binding domain superfamily/Winged helix DNA-binding domain"/>
    <property type="match status" value="1"/>
</dbReference>
<evidence type="ECO:0000259" key="4">
    <source>
        <dbReference type="PROSITE" id="PS50987"/>
    </source>
</evidence>
<dbReference type="InterPro" id="IPR036388">
    <property type="entry name" value="WH-like_DNA-bd_sf"/>
</dbReference>
<dbReference type="InterPro" id="IPR001845">
    <property type="entry name" value="HTH_ArsR_DNA-bd_dom"/>
</dbReference>
<evidence type="ECO:0000256" key="2">
    <source>
        <dbReference type="ARBA" id="ARBA00023125"/>
    </source>
</evidence>
<dbReference type="Proteomes" id="UP001239909">
    <property type="component" value="Unassembled WGS sequence"/>
</dbReference>
<keyword evidence="3" id="KW-0804">Transcription</keyword>
<comment type="caution">
    <text evidence="5">The sequence shown here is derived from an EMBL/GenBank/DDBJ whole genome shotgun (WGS) entry which is preliminary data.</text>
</comment>
<feature type="domain" description="HTH arsR-type" evidence="4">
    <location>
        <begin position="19"/>
        <end position="118"/>
    </location>
</feature>
<keyword evidence="2" id="KW-0238">DNA-binding</keyword>
<dbReference type="NCBIfam" id="NF033788">
    <property type="entry name" value="HTH_metalloreg"/>
    <property type="match status" value="1"/>
</dbReference>
<evidence type="ECO:0000256" key="3">
    <source>
        <dbReference type="ARBA" id="ARBA00023163"/>
    </source>
</evidence>
<keyword evidence="1" id="KW-0805">Transcription regulation</keyword>
<evidence type="ECO:0000313" key="5">
    <source>
        <dbReference type="EMBL" id="GMG85454.1"/>
    </source>
</evidence>
<dbReference type="PANTHER" id="PTHR43132">
    <property type="entry name" value="ARSENICAL RESISTANCE OPERON REPRESSOR ARSR-RELATED"/>
    <property type="match status" value="1"/>
</dbReference>
<name>A0ABQ6LTQ6_9RHOB</name>
<dbReference type="Pfam" id="PF12840">
    <property type="entry name" value="HTH_20"/>
    <property type="match status" value="1"/>
</dbReference>
<accession>A0ABQ6LTQ6</accession>